<proteinExistence type="predicted"/>
<dbReference type="Proteomes" id="UP000612282">
    <property type="component" value="Unassembled WGS sequence"/>
</dbReference>
<keyword evidence="3" id="KW-1185">Reference proteome</keyword>
<reference evidence="2 3" key="1">
    <citation type="submission" date="2021-01" db="EMBL/GenBank/DDBJ databases">
        <title>Whole genome shotgun sequence of Actinoplanes couchii NBRC 106145.</title>
        <authorList>
            <person name="Komaki H."/>
            <person name="Tamura T."/>
        </authorList>
    </citation>
    <scope>NUCLEOTIDE SEQUENCE [LARGE SCALE GENOMIC DNA]</scope>
    <source>
        <strain evidence="2 3">NBRC 106145</strain>
    </source>
</reference>
<organism evidence="2 3">
    <name type="scientific">Actinoplanes couchii</name>
    <dbReference type="NCBI Taxonomy" id="403638"/>
    <lineage>
        <taxon>Bacteria</taxon>
        <taxon>Bacillati</taxon>
        <taxon>Actinomycetota</taxon>
        <taxon>Actinomycetes</taxon>
        <taxon>Micromonosporales</taxon>
        <taxon>Micromonosporaceae</taxon>
        <taxon>Actinoplanes</taxon>
    </lineage>
</organism>
<feature type="compositionally biased region" description="Low complexity" evidence="1">
    <location>
        <begin position="17"/>
        <end position="26"/>
    </location>
</feature>
<feature type="region of interest" description="Disordered" evidence="1">
    <location>
        <begin position="1"/>
        <end position="35"/>
    </location>
</feature>
<name>A0ABQ3XN33_9ACTN</name>
<evidence type="ECO:0000256" key="1">
    <source>
        <dbReference type="SAM" id="MobiDB-lite"/>
    </source>
</evidence>
<comment type="caution">
    <text evidence="2">The sequence shown here is derived from an EMBL/GenBank/DDBJ whole genome shotgun (WGS) entry which is preliminary data.</text>
</comment>
<dbReference type="RefSeq" id="WP_203806374.1">
    <property type="nucleotide sequence ID" value="NZ_BAAAQE010000005.1"/>
</dbReference>
<gene>
    <name evidence="2" type="ORF">Aco03nite_082890</name>
</gene>
<dbReference type="EMBL" id="BOMG01000102">
    <property type="protein sequence ID" value="GID59885.1"/>
    <property type="molecule type" value="Genomic_DNA"/>
</dbReference>
<accession>A0ABQ3XN33</accession>
<sequence length="188" mass="20383">MIVEHVSQDPLAGLGQPVPAMTATPEAPEPTWEPPNMYIDPQPDLEIRHELEERVLKAAGVAAPTTSRCEFPAGFSGGKAAQFSCTVTYGKLAVPYQVTTEPKGGLIFSWTAESTQTVVTRAGILATVASSYSADKEPRCDELPEAALVEIGKKLPQQCYARIEGQYKTVWIDMVPGPTYVGLQTRFQ</sequence>
<evidence type="ECO:0000313" key="3">
    <source>
        <dbReference type="Proteomes" id="UP000612282"/>
    </source>
</evidence>
<evidence type="ECO:0008006" key="4">
    <source>
        <dbReference type="Google" id="ProtNLM"/>
    </source>
</evidence>
<evidence type="ECO:0000313" key="2">
    <source>
        <dbReference type="EMBL" id="GID59885.1"/>
    </source>
</evidence>
<protein>
    <recommendedName>
        <fullName evidence="4">DUF4333 domain-containing protein</fullName>
    </recommendedName>
</protein>